<gene>
    <name evidence="1" type="ORF">TorRG33x02_266280</name>
</gene>
<dbReference type="Pfam" id="PF14223">
    <property type="entry name" value="Retrotran_gag_2"/>
    <property type="match status" value="1"/>
</dbReference>
<dbReference type="EMBL" id="JXTC01000308">
    <property type="protein sequence ID" value="PON66942.1"/>
    <property type="molecule type" value="Genomic_DNA"/>
</dbReference>
<evidence type="ECO:0000313" key="2">
    <source>
        <dbReference type="Proteomes" id="UP000237000"/>
    </source>
</evidence>
<organism evidence="1 2">
    <name type="scientific">Trema orientale</name>
    <name type="common">Charcoal tree</name>
    <name type="synonym">Celtis orientalis</name>
    <dbReference type="NCBI Taxonomy" id="63057"/>
    <lineage>
        <taxon>Eukaryota</taxon>
        <taxon>Viridiplantae</taxon>
        <taxon>Streptophyta</taxon>
        <taxon>Embryophyta</taxon>
        <taxon>Tracheophyta</taxon>
        <taxon>Spermatophyta</taxon>
        <taxon>Magnoliopsida</taxon>
        <taxon>eudicotyledons</taxon>
        <taxon>Gunneridae</taxon>
        <taxon>Pentapetalae</taxon>
        <taxon>rosids</taxon>
        <taxon>fabids</taxon>
        <taxon>Rosales</taxon>
        <taxon>Cannabaceae</taxon>
        <taxon>Trema</taxon>
    </lineage>
</organism>
<dbReference type="InParanoid" id="A0A2P5D0W5"/>
<proteinExistence type="predicted"/>
<sequence>MSRIKFSTPVRADVEKFDGNINFGLWQIQVKDLLIQSGLHKALKGREALKGRDSEKSSMSDEDWEDLDERAASAIRICLAKNVLANVLRITTAKDLWGKLGELYQANGVSNAYERRYENF</sequence>
<protein>
    <submittedName>
        <fullName evidence="1">Pol-like polyprotein/retrotransposon</fullName>
    </submittedName>
</protein>
<dbReference type="OrthoDB" id="1693908at2759"/>
<dbReference type="AlphaFoldDB" id="A0A2P5D0W5"/>
<comment type="caution">
    <text evidence="1">The sequence shown here is derived from an EMBL/GenBank/DDBJ whole genome shotgun (WGS) entry which is preliminary data.</text>
</comment>
<evidence type="ECO:0000313" key="1">
    <source>
        <dbReference type="EMBL" id="PON66942.1"/>
    </source>
</evidence>
<dbReference type="Proteomes" id="UP000237000">
    <property type="component" value="Unassembled WGS sequence"/>
</dbReference>
<keyword evidence="2" id="KW-1185">Reference proteome</keyword>
<accession>A0A2P5D0W5</accession>
<name>A0A2P5D0W5_TREOI</name>
<reference evidence="2" key="1">
    <citation type="submission" date="2016-06" db="EMBL/GenBank/DDBJ databases">
        <title>Parallel loss of symbiosis genes in relatives of nitrogen-fixing non-legume Parasponia.</title>
        <authorList>
            <person name="Van Velzen R."/>
            <person name="Holmer R."/>
            <person name="Bu F."/>
            <person name="Rutten L."/>
            <person name="Van Zeijl A."/>
            <person name="Liu W."/>
            <person name="Santuari L."/>
            <person name="Cao Q."/>
            <person name="Sharma T."/>
            <person name="Shen D."/>
            <person name="Roswanjaya Y."/>
            <person name="Wardhani T."/>
            <person name="Kalhor M.S."/>
            <person name="Jansen J."/>
            <person name="Van den Hoogen J."/>
            <person name="Gungor B."/>
            <person name="Hartog M."/>
            <person name="Hontelez J."/>
            <person name="Verver J."/>
            <person name="Yang W.-C."/>
            <person name="Schijlen E."/>
            <person name="Repin R."/>
            <person name="Schilthuizen M."/>
            <person name="Schranz E."/>
            <person name="Heidstra R."/>
            <person name="Miyata K."/>
            <person name="Fedorova E."/>
            <person name="Kohlen W."/>
            <person name="Bisseling T."/>
            <person name="Smit S."/>
            <person name="Geurts R."/>
        </authorList>
    </citation>
    <scope>NUCLEOTIDE SEQUENCE [LARGE SCALE GENOMIC DNA]</scope>
    <source>
        <strain evidence="2">cv. RG33-2</strain>
    </source>
</reference>